<name>A0A915MDP2_MELJA</name>
<evidence type="ECO:0000313" key="4">
    <source>
        <dbReference type="Proteomes" id="UP000887561"/>
    </source>
</evidence>
<dbReference type="AlphaFoldDB" id="A0A915MDP2"/>
<dbReference type="GO" id="GO:0005886">
    <property type="term" value="C:plasma membrane"/>
    <property type="evidence" value="ECO:0007669"/>
    <property type="project" value="TreeGrafter"/>
</dbReference>
<dbReference type="GO" id="GO:0005765">
    <property type="term" value="C:lysosomal membrane"/>
    <property type="evidence" value="ECO:0007669"/>
    <property type="project" value="TreeGrafter"/>
</dbReference>
<accession>A0A915MDP2</accession>
<reference evidence="5" key="1">
    <citation type="submission" date="2022-11" db="UniProtKB">
        <authorList>
            <consortium name="WormBaseParasite"/>
        </authorList>
    </citation>
    <scope>IDENTIFICATION</scope>
</reference>
<evidence type="ECO:0000259" key="3">
    <source>
        <dbReference type="Pfam" id="PF21381"/>
    </source>
</evidence>
<evidence type="ECO:0000256" key="2">
    <source>
        <dbReference type="SAM" id="Phobius"/>
    </source>
</evidence>
<keyword evidence="2" id="KW-0812">Transmembrane</keyword>
<keyword evidence="2" id="KW-1133">Transmembrane helix</keyword>
<evidence type="ECO:0000256" key="1">
    <source>
        <dbReference type="SAM" id="MobiDB-lite"/>
    </source>
</evidence>
<dbReference type="WBParaSite" id="scaffold34856_cov251.g21887">
    <property type="protein sequence ID" value="scaffold34856_cov251.g21887"/>
    <property type="gene ID" value="scaffold34856_cov251.g21887"/>
</dbReference>
<dbReference type="InterPro" id="IPR039031">
    <property type="entry name" value="Mucolipin"/>
</dbReference>
<evidence type="ECO:0000313" key="5">
    <source>
        <dbReference type="WBParaSite" id="scaffold34856_cov251.g21887"/>
    </source>
</evidence>
<feature type="compositionally biased region" description="Polar residues" evidence="1">
    <location>
        <begin position="379"/>
        <end position="410"/>
    </location>
</feature>
<dbReference type="Pfam" id="PF21381">
    <property type="entry name" value="MCLN_ECD"/>
    <property type="match status" value="1"/>
</dbReference>
<sequence length="430" mass="49411">YYSIQNDSFAAFSYDTITPQIEHWQPLHDDDENNTNISTNLQKRIVFSAIPPLQLCIQRIADVIIENSTYIFDISEVNECFTLNFTHIEVRDIKANPYTVRSLLAKRNITFTGEDALIISQAIVKFNLRTIHFSPLQNDQKPECYKIDIKIIFDNSRHTGQIKIKLNANISYVNLCNGRVLHVNSIGLDTAFIAIIDLLVLIMCVASVILCLRALVRAHLLKNTTSEFFEKAFKRRLPISDQWEFFNLCAGWVVIGPYSMKVVKNRYNQGMDLERSILQEFLASEDMPDVNTPEAREIFATDQLLQLESGWFLRDFSRFFFSIFRRLQGRYNPTTSSPRHLSAENNGGPFFDYRSFENTSHDGISITEEQPANIFNQRQQTGFGTDSPENASNLSNENRSSQLNNLSGGSQHLHHIDNLRMNQYNNLSLE</sequence>
<dbReference type="PANTHER" id="PTHR12127">
    <property type="entry name" value="MUCOLIPIN"/>
    <property type="match status" value="1"/>
</dbReference>
<feature type="transmembrane region" description="Helical" evidence="2">
    <location>
        <begin position="191"/>
        <end position="216"/>
    </location>
</feature>
<keyword evidence="4" id="KW-1185">Reference proteome</keyword>
<dbReference type="PANTHER" id="PTHR12127:SF7">
    <property type="entry name" value="SD02261P"/>
    <property type="match status" value="1"/>
</dbReference>
<feature type="region of interest" description="Disordered" evidence="1">
    <location>
        <begin position="379"/>
        <end position="411"/>
    </location>
</feature>
<keyword evidence="2" id="KW-0472">Membrane</keyword>
<dbReference type="Proteomes" id="UP000887561">
    <property type="component" value="Unplaced"/>
</dbReference>
<feature type="domain" description="Mucolipin extracytosolic" evidence="3">
    <location>
        <begin position="14"/>
        <end position="171"/>
    </location>
</feature>
<dbReference type="CDD" id="cd21050">
    <property type="entry name" value="ELD_TRPML"/>
    <property type="match status" value="1"/>
</dbReference>
<proteinExistence type="predicted"/>
<organism evidence="4 5">
    <name type="scientific">Meloidogyne javanica</name>
    <name type="common">Root-knot nematode worm</name>
    <dbReference type="NCBI Taxonomy" id="6303"/>
    <lineage>
        <taxon>Eukaryota</taxon>
        <taxon>Metazoa</taxon>
        <taxon>Ecdysozoa</taxon>
        <taxon>Nematoda</taxon>
        <taxon>Chromadorea</taxon>
        <taxon>Rhabditida</taxon>
        <taxon>Tylenchina</taxon>
        <taxon>Tylenchomorpha</taxon>
        <taxon>Tylenchoidea</taxon>
        <taxon>Meloidogynidae</taxon>
        <taxon>Meloidogyninae</taxon>
        <taxon>Meloidogyne</taxon>
        <taxon>Meloidogyne incognita group</taxon>
    </lineage>
</organism>
<dbReference type="InterPro" id="IPR049134">
    <property type="entry name" value="MCLN_ECD"/>
</dbReference>
<protein>
    <recommendedName>
        <fullName evidence="3">Mucolipin extracytosolic domain-containing protein</fullName>
    </recommendedName>
</protein>
<dbReference type="GO" id="GO:0072345">
    <property type="term" value="F:NAADP-sensitive calcium-release channel activity"/>
    <property type="evidence" value="ECO:0007669"/>
    <property type="project" value="TreeGrafter"/>
</dbReference>